<evidence type="ECO:0000313" key="3">
    <source>
        <dbReference type="EMBL" id="KAK9929756.1"/>
    </source>
</evidence>
<dbReference type="SUPFAM" id="SSF53756">
    <property type="entry name" value="UDP-Glycosyltransferase/glycogen phosphorylase"/>
    <property type="match status" value="1"/>
</dbReference>
<name>A0AAW1X178_RUBAR</name>
<evidence type="ECO:0000313" key="4">
    <source>
        <dbReference type="Proteomes" id="UP001457282"/>
    </source>
</evidence>
<keyword evidence="1" id="KW-0328">Glycosyltransferase</keyword>
<dbReference type="InterPro" id="IPR050481">
    <property type="entry name" value="UDP-glycosyltransf_plant"/>
</dbReference>
<sequence length="328" mass="36745">MPEPMLDRNDPAYLDFVGCCSHLPRSDGIIANTFEELEPPAAIKAISEGLCAPDSPTPPIYYIGPLIDEEKASGSAHSEEECLTGFHISVKVGSNIDCRVVDLINEEGDWDVASVERIGTVQEAEAILNIPIVRSAARDKLIWSFNRNGKFSVKSGYWLAMKDGRAGFGVGNGAPVVTEYWKHLWKLQVPPKILHFLWRCSNGYIPCMESLLKRRITQDAICIRCQQFDETPLHATWQCKDCVAVLEGASFYSSLTTLQVTSFSSLIEFAMKVLTVDEMKLLVIMLWSNWKERNSFVHGIPTKPPLVVLWELCFNLEEPPGSSRFSFI</sequence>
<keyword evidence="1" id="KW-0808">Transferase</keyword>
<accession>A0AAW1X178</accession>
<reference evidence="3 4" key="1">
    <citation type="journal article" date="2023" name="G3 (Bethesda)">
        <title>A chromosome-length genome assembly and annotation of blackberry (Rubus argutus, cv. 'Hillquist').</title>
        <authorList>
            <person name="Bruna T."/>
            <person name="Aryal R."/>
            <person name="Dudchenko O."/>
            <person name="Sargent D.J."/>
            <person name="Mead D."/>
            <person name="Buti M."/>
            <person name="Cavallini A."/>
            <person name="Hytonen T."/>
            <person name="Andres J."/>
            <person name="Pham M."/>
            <person name="Weisz D."/>
            <person name="Mascagni F."/>
            <person name="Usai G."/>
            <person name="Natali L."/>
            <person name="Bassil N."/>
            <person name="Fernandez G.E."/>
            <person name="Lomsadze A."/>
            <person name="Armour M."/>
            <person name="Olukolu B."/>
            <person name="Poorten T."/>
            <person name="Britton C."/>
            <person name="Davik J."/>
            <person name="Ashrafi H."/>
            <person name="Aiden E.L."/>
            <person name="Borodovsky M."/>
            <person name="Worthington M."/>
        </authorList>
    </citation>
    <scope>NUCLEOTIDE SEQUENCE [LARGE SCALE GENOMIC DNA]</scope>
    <source>
        <strain evidence="3">PI 553951</strain>
    </source>
</reference>
<dbReference type="PANTHER" id="PTHR48048">
    <property type="entry name" value="GLYCOSYLTRANSFERASE"/>
    <property type="match status" value="1"/>
</dbReference>
<protein>
    <recommendedName>
        <fullName evidence="2">Reverse transcriptase zinc-binding domain-containing protein</fullName>
    </recommendedName>
</protein>
<dbReference type="InterPro" id="IPR026960">
    <property type="entry name" value="RVT-Znf"/>
</dbReference>
<dbReference type="AlphaFoldDB" id="A0AAW1X178"/>
<dbReference type="PANTHER" id="PTHR48048:SF20">
    <property type="entry name" value="GLYCOSYLTRANSFERASE"/>
    <property type="match status" value="1"/>
</dbReference>
<dbReference type="Proteomes" id="UP001457282">
    <property type="component" value="Unassembled WGS sequence"/>
</dbReference>
<comment type="caution">
    <text evidence="3">The sequence shown here is derived from an EMBL/GenBank/DDBJ whole genome shotgun (WGS) entry which is preliminary data.</text>
</comment>
<proteinExistence type="predicted"/>
<gene>
    <name evidence="3" type="ORF">M0R45_026841</name>
</gene>
<dbReference type="Pfam" id="PF13966">
    <property type="entry name" value="zf-RVT"/>
    <property type="match status" value="1"/>
</dbReference>
<dbReference type="EMBL" id="JBEDUW010000005">
    <property type="protein sequence ID" value="KAK9929756.1"/>
    <property type="molecule type" value="Genomic_DNA"/>
</dbReference>
<organism evidence="3 4">
    <name type="scientific">Rubus argutus</name>
    <name type="common">Southern blackberry</name>
    <dbReference type="NCBI Taxonomy" id="59490"/>
    <lineage>
        <taxon>Eukaryota</taxon>
        <taxon>Viridiplantae</taxon>
        <taxon>Streptophyta</taxon>
        <taxon>Embryophyta</taxon>
        <taxon>Tracheophyta</taxon>
        <taxon>Spermatophyta</taxon>
        <taxon>Magnoliopsida</taxon>
        <taxon>eudicotyledons</taxon>
        <taxon>Gunneridae</taxon>
        <taxon>Pentapetalae</taxon>
        <taxon>rosids</taxon>
        <taxon>fabids</taxon>
        <taxon>Rosales</taxon>
        <taxon>Rosaceae</taxon>
        <taxon>Rosoideae</taxon>
        <taxon>Rosoideae incertae sedis</taxon>
        <taxon>Rubus</taxon>
    </lineage>
</organism>
<evidence type="ECO:0000256" key="1">
    <source>
        <dbReference type="ARBA" id="ARBA00022676"/>
    </source>
</evidence>
<dbReference type="GO" id="GO:0035251">
    <property type="term" value="F:UDP-glucosyltransferase activity"/>
    <property type="evidence" value="ECO:0007669"/>
    <property type="project" value="InterPro"/>
</dbReference>
<keyword evidence="4" id="KW-1185">Reference proteome</keyword>
<evidence type="ECO:0000259" key="2">
    <source>
        <dbReference type="Pfam" id="PF13966"/>
    </source>
</evidence>
<dbReference type="Gene3D" id="3.40.50.2000">
    <property type="entry name" value="Glycogen Phosphorylase B"/>
    <property type="match status" value="1"/>
</dbReference>
<feature type="domain" description="Reverse transcriptase zinc-binding" evidence="2">
    <location>
        <begin position="151"/>
        <end position="240"/>
    </location>
</feature>